<protein>
    <recommendedName>
        <fullName evidence="3">Sulfotransferase domain-containing protein</fullName>
    </recommendedName>
</protein>
<dbReference type="EMBL" id="SMFX01000001">
    <property type="protein sequence ID" value="TCK19075.1"/>
    <property type="molecule type" value="Genomic_DNA"/>
</dbReference>
<dbReference type="RefSeq" id="WP_132973425.1">
    <property type="nucleotide sequence ID" value="NZ_SMFX01000001.1"/>
</dbReference>
<accession>A0A4R1HFG2</accession>
<dbReference type="OrthoDB" id="7065883at2"/>
<dbReference type="AlphaFoldDB" id="A0A4R1HFG2"/>
<name>A0A4R1HFG2_9GAMM</name>
<proteinExistence type="predicted"/>
<organism evidence="1 2">
    <name type="scientific">Thiogranum longum</name>
    <dbReference type="NCBI Taxonomy" id="1537524"/>
    <lineage>
        <taxon>Bacteria</taxon>
        <taxon>Pseudomonadati</taxon>
        <taxon>Pseudomonadota</taxon>
        <taxon>Gammaproteobacteria</taxon>
        <taxon>Chromatiales</taxon>
        <taxon>Ectothiorhodospiraceae</taxon>
        <taxon>Thiogranum</taxon>
    </lineage>
</organism>
<evidence type="ECO:0000313" key="1">
    <source>
        <dbReference type="EMBL" id="TCK19075.1"/>
    </source>
</evidence>
<dbReference type="Proteomes" id="UP000295707">
    <property type="component" value="Unassembled WGS sequence"/>
</dbReference>
<keyword evidence="2" id="KW-1185">Reference proteome</keyword>
<dbReference type="Gene3D" id="3.40.50.300">
    <property type="entry name" value="P-loop containing nucleotide triphosphate hydrolases"/>
    <property type="match status" value="1"/>
</dbReference>
<evidence type="ECO:0000313" key="2">
    <source>
        <dbReference type="Proteomes" id="UP000295707"/>
    </source>
</evidence>
<sequence>MQFIHPGFVKTATSSLQVQVFSNHPDIHYLGMPAKSTDMTWAIRHICRADSVYYERDRVREIFSAALESAPDGKSVILSHENFALYESKDKGMLAQRLRELIPDAKVFFTLRRQEEILASWYLQKLAKYIRGNNFISFDRWLKLKLKARHRSILDDLNFYPIIDFYAGLFGRENIRIFLFEELREDSGRFASDMSSFLDVDTAQFEKLLKMDRQNPTISQDYIEFWHRWGPWLPYRLAQKLALRMDNSKGRPAKIDIGEQSRALVRTLCAEGNRQLEETYNLPLRKFGYTMSDAG</sequence>
<evidence type="ECO:0008006" key="3">
    <source>
        <dbReference type="Google" id="ProtNLM"/>
    </source>
</evidence>
<dbReference type="InterPro" id="IPR027417">
    <property type="entry name" value="P-loop_NTPase"/>
</dbReference>
<dbReference type="SUPFAM" id="SSF52540">
    <property type="entry name" value="P-loop containing nucleoside triphosphate hydrolases"/>
    <property type="match status" value="1"/>
</dbReference>
<gene>
    <name evidence="1" type="ORF">DFR30_2369</name>
</gene>
<comment type="caution">
    <text evidence="1">The sequence shown here is derived from an EMBL/GenBank/DDBJ whole genome shotgun (WGS) entry which is preliminary data.</text>
</comment>
<reference evidence="1 2" key="1">
    <citation type="submission" date="2019-03" db="EMBL/GenBank/DDBJ databases">
        <title>Genomic Encyclopedia of Type Strains, Phase IV (KMG-IV): sequencing the most valuable type-strain genomes for metagenomic binning, comparative biology and taxonomic classification.</title>
        <authorList>
            <person name="Goeker M."/>
        </authorList>
    </citation>
    <scope>NUCLEOTIDE SEQUENCE [LARGE SCALE GENOMIC DNA]</scope>
    <source>
        <strain evidence="1 2">DSM 19610</strain>
    </source>
</reference>